<sequence>MHSGQPPQFREPGFVAMDRGNNSYRDILLKNQSNLPPVEEVTVRDDADFDAIQWYDLSAIGSLTDFHQLCCLHHSINKAGVKVSRMRYLGGLQVDQESPEHREEAEQSMPVPEVQSRVHGERIQVHGETGKGINCGTVPTVEQSSPTNKVYYFGSKNVGSHSAHERNLSPKIQEVAHRIITFGTGPISRKRQRLDSRMEDPFDLDRFIGGAPGLATQKNISGNTIPVGESSRFHPLPDLNSQIIRPPQDEQGNSDQVGGGGRNWIGGGRSAEVDATINMGKELGANLINLEELVRTVIEGEMETEMVQ</sequence>
<gene>
    <name evidence="1" type="ORF">L1987_41381</name>
</gene>
<dbReference type="Proteomes" id="UP001056120">
    <property type="component" value="Linkage Group LG13"/>
</dbReference>
<organism evidence="1 2">
    <name type="scientific">Smallanthus sonchifolius</name>
    <dbReference type="NCBI Taxonomy" id="185202"/>
    <lineage>
        <taxon>Eukaryota</taxon>
        <taxon>Viridiplantae</taxon>
        <taxon>Streptophyta</taxon>
        <taxon>Embryophyta</taxon>
        <taxon>Tracheophyta</taxon>
        <taxon>Spermatophyta</taxon>
        <taxon>Magnoliopsida</taxon>
        <taxon>eudicotyledons</taxon>
        <taxon>Gunneridae</taxon>
        <taxon>Pentapetalae</taxon>
        <taxon>asterids</taxon>
        <taxon>campanulids</taxon>
        <taxon>Asterales</taxon>
        <taxon>Asteraceae</taxon>
        <taxon>Asteroideae</taxon>
        <taxon>Heliantheae alliance</taxon>
        <taxon>Millerieae</taxon>
        <taxon>Smallanthus</taxon>
    </lineage>
</organism>
<accession>A0ACB9GVR1</accession>
<dbReference type="EMBL" id="CM042030">
    <property type="protein sequence ID" value="KAI3787141.1"/>
    <property type="molecule type" value="Genomic_DNA"/>
</dbReference>
<proteinExistence type="predicted"/>
<protein>
    <submittedName>
        <fullName evidence="1">Uncharacterized protein</fullName>
    </submittedName>
</protein>
<comment type="caution">
    <text evidence="1">The sequence shown here is derived from an EMBL/GenBank/DDBJ whole genome shotgun (WGS) entry which is preliminary data.</text>
</comment>
<reference evidence="2" key="1">
    <citation type="journal article" date="2022" name="Mol. Ecol. Resour.">
        <title>The genomes of chicory, endive, great burdock and yacon provide insights into Asteraceae palaeo-polyploidization history and plant inulin production.</title>
        <authorList>
            <person name="Fan W."/>
            <person name="Wang S."/>
            <person name="Wang H."/>
            <person name="Wang A."/>
            <person name="Jiang F."/>
            <person name="Liu H."/>
            <person name="Zhao H."/>
            <person name="Xu D."/>
            <person name="Zhang Y."/>
        </authorList>
    </citation>
    <scope>NUCLEOTIDE SEQUENCE [LARGE SCALE GENOMIC DNA]</scope>
    <source>
        <strain evidence="2">cv. Yunnan</strain>
    </source>
</reference>
<name>A0ACB9GVR1_9ASTR</name>
<reference evidence="1 2" key="2">
    <citation type="journal article" date="2022" name="Mol. Ecol. Resour.">
        <title>The genomes of chicory, endive, great burdock and yacon provide insights into Asteraceae paleo-polyploidization history and plant inulin production.</title>
        <authorList>
            <person name="Fan W."/>
            <person name="Wang S."/>
            <person name="Wang H."/>
            <person name="Wang A."/>
            <person name="Jiang F."/>
            <person name="Liu H."/>
            <person name="Zhao H."/>
            <person name="Xu D."/>
            <person name="Zhang Y."/>
        </authorList>
    </citation>
    <scope>NUCLEOTIDE SEQUENCE [LARGE SCALE GENOMIC DNA]</scope>
    <source>
        <strain evidence="2">cv. Yunnan</strain>
        <tissue evidence="1">Leaves</tissue>
    </source>
</reference>
<evidence type="ECO:0000313" key="1">
    <source>
        <dbReference type="EMBL" id="KAI3787141.1"/>
    </source>
</evidence>
<keyword evidence="2" id="KW-1185">Reference proteome</keyword>
<evidence type="ECO:0000313" key="2">
    <source>
        <dbReference type="Proteomes" id="UP001056120"/>
    </source>
</evidence>